<comment type="caution">
    <text evidence="3">The sequence shown here is derived from an EMBL/GenBank/DDBJ whole genome shotgun (WGS) entry which is preliminary data.</text>
</comment>
<evidence type="ECO:0000259" key="2">
    <source>
        <dbReference type="PROSITE" id="PS51724"/>
    </source>
</evidence>
<dbReference type="PATRIC" id="fig|742734.4.peg.1098"/>
<dbReference type="CDD" id="cd02696">
    <property type="entry name" value="MurNAc-LAA"/>
    <property type="match status" value="1"/>
</dbReference>
<dbReference type="Pfam" id="PF01520">
    <property type="entry name" value="Amidase_3"/>
    <property type="match status" value="1"/>
</dbReference>
<dbReference type="Pfam" id="PF05036">
    <property type="entry name" value="SPOR"/>
    <property type="match status" value="1"/>
</dbReference>
<dbReference type="SUPFAM" id="SSF110997">
    <property type="entry name" value="Sporulation related repeat"/>
    <property type="match status" value="1"/>
</dbReference>
<dbReference type="InterPro" id="IPR050695">
    <property type="entry name" value="N-acetylmuramoyl_amidase_3"/>
</dbReference>
<sequence>MADLKRVIIDAGHGGVEPGAMFNGRREKDDTLRLALAVGQILENNGVDVVYTRTTDTFDTPLEKAQIANRSGADYFVSIHRNAMPVPGTGSGVTTLVYQDEGVPAMLAENIQRNLVETGFNDLGIQERPGLIVLRRTQMPAVLVEAGFIDNPQDNQFFDENFEAIAQAIADGVLQTIREQEQQRPEYYQVQIGAFRTRMPAQRLVDELQSRGFPAFMVYDDGLYKVRVGAFLNMDHAVQMERNLRNMGYPTMLVRERAIY</sequence>
<dbReference type="Proteomes" id="UP000037392">
    <property type="component" value="Unassembled WGS sequence"/>
</dbReference>
<name>A0A0J9CDF8_9FIRM</name>
<dbReference type="GO" id="GO:0008745">
    <property type="term" value="F:N-acetylmuramoyl-L-alanine amidase activity"/>
    <property type="evidence" value="ECO:0007669"/>
    <property type="project" value="InterPro"/>
</dbReference>
<dbReference type="AlphaFoldDB" id="A0A0J9CDF8"/>
<dbReference type="InterPro" id="IPR036680">
    <property type="entry name" value="SPOR-like_sf"/>
</dbReference>
<dbReference type="SUPFAM" id="SSF53187">
    <property type="entry name" value="Zn-dependent exopeptidases"/>
    <property type="match status" value="1"/>
</dbReference>
<organism evidence="3 4">
    <name type="scientific">[Clostridium] citroniae WAL-19142</name>
    <dbReference type="NCBI Taxonomy" id="742734"/>
    <lineage>
        <taxon>Bacteria</taxon>
        <taxon>Bacillati</taxon>
        <taxon>Bacillota</taxon>
        <taxon>Clostridia</taxon>
        <taxon>Lachnospirales</taxon>
        <taxon>Lachnospiraceae</taxon>
        <taxon>Enterocloster</taxon>
    </lineage>
</organism>
<dbReference type="PANTHER" id="PTHR30404">
    <property type="entry name" value="N-ACETYLMURAMOYL-L-ALANINE AMIDASE"/>
    <property type="match status" value="1"/>
</dbReference>
<accession>A0A0J9CDF8</accession>
<dbReference type="RefSeq" id="WP_007867280.1">
    <property type="nucleotide sequence ID" value="NZ_KQ235876.1"/>
</dbReference>
<dbReference type="InterPro" id="IPR007730">
    <property type="entry name" value="SPOR-like_dom"/>
</dbReference>
<dbReference type="GO" id="GO:0009253">
    <property type="term" value="P:peptidoglycan catabolic process"/>
    <property type="evidence" value="ECO:0007669"/>
    <property type="project" value="InterPro"/>
</dbReference>
<dbReference type="EMBL" id="ADLK01000006">
    <property type="protein sequence ID" value="KMW23243.1"/>
    <property type="molecule type" value="Genomic_DNA"/>
</dbReference>
<dbReference type="InterPro" id="IPR002508">
    <property type="entry name" value="MurNAc-LAA_cat"/>
</dbReference>
<dbReference type="PANTHER" id="PTHR30404:SF0">
    <property type="entry name" value="N-ACETYLMURAMOYL-L-ALANINE AMIDASE AMIC"/>
    <property type="match status" value="1"/>
</dbReference>
<protein>
    <recommendedName>
        <fullName evidence="2">SPOR domain-containing protein</fullName>
    </recommendedName>
</protein>
<gene>
    <name evidence="3" type="ORF">HMPREF9470_01034</name>
</gene>
<keyword evidence="1" id="KW-0378">Hydrolase</keyword>
<dbReference type="Gene3D" id="3.30.70.1070">
    <property type="entry name" value="Sporulation related repeat"/>
    <property type="match status" value="1"/>
</dbReference>
<dbReference type="Gene3D" id="3.40.630.40">
    <property type="entry name" value="Zn-dependent exopeptidases"/>
    <property type="match status" value="1"/>
</dbReference>
<dbReference type="GeneID" id="93165393"/>
<dbReference type="SMART" id="SM00646">
    <property type="entry name" value="Ami_3"/>
    <property type="match status" value="1"/>
</dbReference>
<proteinExistence type="predicted"/>
<dbReference type="PROSITE" id="PS51724">
    <property type="entry name" value="SPOR"/>
    <property type="match status" value="1"/>
</dbReference>
<evidence type="ECO:0000313" key="4">
    <source>
        <dbReference type="Proteomes" id="UP000037392"/>
    </source>
</evidence>
<feature type="domain" description="SPOR" evidence="2">
    <location>
        <begin position="182"/>
        <end position="257"/>
    </location>
</feature>
<evidence type="ECO:0000256" key="1">
    <source>
        <dbReference type="ARBA" id="ARBA00022801"/>
    </source>
</evidence>
<dbReference type="GO" id="GO:0030288">
    <property type="term" value="C:outer membrane-bounded periplasmic space"/>
    <property type="evidence" value="ECO:0007669"/>
    <property type="project" value="TreeGrafter"/>
</dbReference>
<dbReference type="OrthoDB" id="9772024at2"/>
<reference evidence="3 4" key="1">
    <citation type="submission" date="2011-04" db="EMBL/GenBank/DDBJ databases">
        <title>The Genome Sequence of Clostridium citroniae WAL-19142.</title>
        <authorList>
            <consortium name="The Broad Institute Genome Sequencing Platform"/>
            <person name="Earl A."/>
            <person name="Ward D."/>
            <person name="Feldgarden M."/>
            <person name="Gevers D."/>
            <person name="Warren Y.A."/>
            <person name="Tyrrell K.L."/>
            <person name="Citron D.M."/>
            <person name="Goldstein E.J."/>
            <person name="Daigneault M."/>
            <person name="Allen-Vercoe E."/>
            <person name="Young S.K."/>
            <person name="Zeng Q."/>
            <person name="Gargeya S."/>
            <person name="Fitzgerald M."/>
            <person name="Haas B."/>
            <person name="Abouelleil A."/>
            <person name="Alvarado L."/>
            <person name="Arachchi H.M."/>
            <person name="Berlin A."/>
            <person name="Brown A."/>
            <person name="Chapman S.B."/>
            <person name="Chen Z."/>
            <person name="Dunbar C."/>
            <person name="Freedman E."/>
            <person name="Gearin G."/>
            <person name="Gellesch M."/>
            <person name="Goldberg J."/>
            <person name="Griggs A."/>
            <person name="Gujja S."/>
            <person name="Heilman E.R."/>
            <person name="Heiman D."/>
            <person name="Howarth C."/>
            <person name="Larson L."/>
            <person name="Lui A."/>
            <person name="MacDonald P.J."/>
            <person name="Mehta T."/>
            <person name="Montmayeur A."/>
            <person name="Murphy C."/>
            <person name="Neiman D."/>
            <person name="Pearson M."/>
            <person name="Priest M."/>
            <person name="Roberts A."/>
            <person name="Saif S."/>
            <person name="Shea T."/>
            <person name="Shenoy N."/>
            <person name="Sisk P."/>
            <person name="Stolte C."/>
            <person name="Sykes S."/>
            <person name="White J."/>
            <person name="Yandava C."/>
            <person name="Wortman J."/>
            <person name="Nusbaum C."/>
            <person name="Birren B."/>
        </authorList>
    </citation>
    <scope>NUCLEOTIDE SEQUENCE [LARGE SCALE GENOMIC DNA]</scope>
    <source>
        <strain evidence="3 4">WAL-19142</strain>
    </source>
</reference>
<dbReference type="GO" id="GO:0042834">
    <property type="term" value="F:peptidoglycan binding"/>
    <property type="evidence" value="ECO:0007669"/>
    <property type="project" value="InterPro"/>
</dbReference>
<evidence type="ECO:0000313" key="3">
    <source>
        <dbReference type="EMBL" id="KMW23243.1"/>
    </source>
</evidence>